<evidence type="ECO:0000313" key="2">
    <source>
        <dbReference type="EMBL" id="PRQ09491.1"/>
    </source>
</evidence>
<organism evidence="2 3">
    <name type="scientific">Enhygromyxa salina</name>
    <dbReference type="NCBI Taxonomy" id="215803"/>
    <lineage>
        <taxon>Bacteria</taxon>
        <taxon>Pseudomonadati</taxon>
        <taxon>Myxococcota</taxon>
        <taxon>Polyangia</taxon>
        <taxon>Nannocystales</taxon>
        <taxon>Nannocystaceae</taxon>
        <taxon>Enhygromyxa</taxon>
    </lineage>
</organism>
<reference evidence="2 3" key="1">
    <citation type="submission" date="2018-03" db="EMBL/GenBank/DDBJ databases">
        <title>Draft Genome Sequences of the Obligatory Marine Myxobacteria Enhygromyxa salina SWB007.</title>
        <authorList>
            <person name="Poehlein A."/>
            <person name="Moghaddam J.A."/>
            <person name="Harms H."/>
            <person name="Alanjari M."/>
            <person name="Koenig G.M."/>
            <person name="Daniel R."/>
            <person name="Schaeberle T.F."/>
        </authorList>
    </citation>
    <scope>NUCLEOTIDE SEQUENCE [LARGE SCALE GENOMIC DNA]</scope>
    <source>
        <strain evidence="2 3">SWB007</strain>
    </source>
</reference>
<gene>
    <name evidence="2" type="ORF">ENSA7_07330</name>
</gene>
<feature type="region of interest" description="Disordered" evidence="1">
    <location>
        <begin position="91"/>
        <end position="128"/>
    </location>
</feature>
<feature type="region of interest" description="Disordered" evidence="1">
    <location>
        <begin position="180"/>
        <end position="202"/>
    </location>
</feature>
<dbReference type="AlphaFoldDB" id="A0A2S9YWK7"/>
<evidence type="ECO:0000256" key="1">
    <source>
        <dbReference type="SAM" id="MobiDB-lite"/>
    </source>
</evidence>
<sequence length="400" mass="45160">MIGLRIARRIVTKQRTNVRVDNKPSIVIDPPIRRMVLLNQRAQQLPGRKVADRDLIDLKARRRVLTLLIENLRPPQPRFVIARVELQRAHQQREPLTRPATEVHRNPKRAQGRGVTGIIDQQPPSQRSGALMLTAPQPGRRKLQARLPTSALMSTGVLTHDQLQSSLGEQKITRLTLHSSRRQQLLGPPRQPKHARRGRPSELMITSSRGDIRKSKVDIERARVLARVAGRNRQQRRRELGLTQQLEQLPSMTGVVAIAHTCSQPLGASLSTSDIAPIGGHHRGTRERAPAVIGLDQISMSPPPRERALERAARKPQRNTKLRERGWPQPLTRAGQSRLDTRNLIRGELRSVSDTSGATQQLVDNHNRMIRAHPRPTKYPHVLEFADQRPRVGEPGPRGW</sequence>
<protein>
    <submittedName>
        <fullName evidence="2">Uncharacterized protein</fullName>
    </submittedName>
</protein>
<comment type="caution">
    <text evidence="2">The sequence shown here is derived from an EMBL/GenBank/DDBJ whole genome shotgun (WGS) entry which is preliminary data.</text>
</comment>
<feature type="compositionally biased region" description="Basic and acidic residues" evidence="1">
    <location>
        <begin position="91"/>
        <end position="105"/>
    </location>
</feature>
<evidence type="ECO:0000313" key="3">
    <source>
        <dbReference type="Proteomes" id="UP000238823"/>
    </source>
</evidence>
<dbReference type="EMBL" id="PVNL01000019">
    <property type="protein sequence ID" value="PRQ09491.1"/>
    <property type="molecule type" value="Genomic_DNA"/>
</dbReference>
<proteinExistence type="predicted"/>
<dbReference type="Proteomes" id="UP000238823">
    <property type="component" value="Unassembled WGS sequence"/>
</dbReference>
<name>A0A2S9YWK7_9BACT</name>
<accession>A0A2S9YWK7</accession>